<dbReference type="SUPFAM" id="SSF46785">
    <property type="entry name" value="Winged helix' DNA-binding domain"/>
    <property type="match status" value="1"/>
</dbReference>
<comment type="caution">
    <text evidence="3">The sequence shown here is derived from an EMBL/GenBank/DDBJ whole genome shotgun (WGS) entry which is preliminary data.</text>
</comment>
<dbReference type="SUPFAM" id="SSF52821">
    <property type="entry name" value="Rhodanese/Cell cycle control phosphatase"/>
    <property type="match status" value="1"/>
</dbReference>
<dbReference type="OrthoDB" id="9802991at2"/>
<dbReference type="CDD" id="cd00090">
    <property type="entry name" value="HTH_ARSR"/>
    <property type="match status" value="1"/>
</dbReference>
<evidence type="ECO:0000259" key="2">
    <source>
        <dbReference type="PROSITE" id="PS50987"/>
    </source>
</evidence>
<name>A0A0F5QJX2_9HYPH</name>
<dbReference type="NCBIfam" id="NF033788">
    <property type="entry name" value="HTH_metalloreg"/>
    <property type="match status" value="1"/>
</dbReference>
<dbReference type="Gene3D" id="3.40.250.10">
    <property type="entry name" value="Rhodanese-like domain"/>
    <property type="match status" value="1"/>
</dbReference>
<dbReference type="InterPro" id="IPR036388">
    <property type="entry name" value="WH-like_DNA-bd_sf"/>
</dbReference>
<keyword evidence="4" id="KW-1185">Reference proteome</keyword>
<dbReference type="PANTHER" id="PTHR43031:SF1">
    <property type="entry name" value="PYRIDINE NUCLEOTIDE-DISULPHIDE OXIDOREDUCTASE"/>
    <property type="match status" value="1"/>
</dbReference>
<dbReference type="InterPro" id="IPR050229">
    <property type="entry name" value="GlpE_sulfurtransferase"/>
</dbReference>
<dbReference type="InterPro" id="IPR036390">
    <property type="entry name" value="WH_DNA-bd_sf"/>
</dbReference>
<feature type="domain" description="Rhodanese" evidence="1">
    <location>
        <begin position="130"/>
        <end position="219"/>
    </location>
</feature>
<dbReference type="InterPro" id="IPR001307">
    <property type="entry name" value="Thiosulphate_STrfase_CS"/>
</dbReference>
<sequence>MSSLTPKLLLFAELASLSRVLGNPHRLEIIELLAQADMAVEVLTERTGLSFANVSQHLQQLKKAGLVVGRRDGKRIVYQLSPGPIVEAVSGLRALAEHNVARVGDLVQTYFDRPGDLEAIGAAELLERMQGDAVTLLDVRPADEFAAGHLPGAINVTLEELEQRLSEFPDKREIVAYCRGPYCMLSLDAARALRQRGYTVRRLQEGLPEWRAAGYPVQMS</sequence>
<dbReference type="STRING" id="1293439.WH87_02295"/>
<dbReference type="SMART" id="SM00418">
    <property type="entry name" value="HTH_ARSR"/>
    <property type="match status" value="1"/>
</dbReference>
<dbReference type="AlphaFoldDB" id="A0A0F5QJX2"/>
<dbReference type="Pfam" id="PF00581">
    <property type="entry name" value="Rhodanese"/>
    <property type="match status" value="1"/>
</dbReference>
<gene>
    <name evidence="3" type="ORF">WH87_02295</name>
</gene>
<dbReference type="PRINTS" id="PR00778">
    <property type="entry name" value="HTHARSR"/>
</dbReference>
<protein>
    <submittedName>
        <fullName evidence="3">ArsR family transcriptional regulator</fullName>
    </submittedName>
</protein>
<dbReference type="RefSeq" id="WP_046140002.1">
    <property type="nucleotide sequence ID" value="NZ_LANJ01000004.1"/>
</dbReference>
<dbReference type="PROSITE" id="PS50206">
    <property type="entry name" value="RHODANESE_3"/>
    <property type="match status" value="1"/>
</dbReference>
<dbReference type="SMART" id="SM00450">
    <property type="entry name" value="RHOD"/>
    <property type="match status" value="1"/>
</dbReference>
<dbReference type="FunFam" id="3.40.250.10:FF:000039">
    <property type="entry name" value="ArsR family transcriptional regulator"/>
    <property type="match status" value="1"/>
</dbReference>
<dbReference type="GO" id="GO:0004792">
    <property type="term" value="F:thiosulfate-cyanide sulfurtransferase activity"/>
    <property type="evidence" value="ECO:0007669"/>
    <property type="project" value="InterPro"/>
</dbReference>
<dbReference type="InterPro" id="IPR036873">
    <property type="entry name" value="Rhodanese-like_dom_sf"/>
</dbReference>
<dbReference type="PANTHER" id="PTHR43031">
    <property type="entry name" value="FAD-DEPENDENT OXIDOREDUCTASE"/>
    <property type="match status" value="1"/>
</dbReference>
<dbReference type="InterPro" id="IPR001845">
    <property type="entry name" value="HTH_ArsR_DNA-bd_dom"/>
</dbReference>
<evidence type="ECO:0000313" key="3">
    <source>
        <dbReference type="EMBL" id="KKC40998.1"/>
    </source>
</evidence>
<evidence type="ECO:0000259" key="1">
    <source>
        <dbReference type="PROSITE" id="PS50206"/>
    </source>
</evidence>
<dbReference type="Gene3D" id="1.10.10.10">
    <property type="entry name" value="Winged helix-like DNA-binding domain superfamily/Winged helix DNA-binding domain"/>
    <property type="match status" value="1"/>
</dbReference>
<dbReference type="EMBL" id="LANJ01000004">
    <property type="protein sequence ID" value="KKC40998.1"/>
    <property type="molecule type" value="Genomic_DNA"/>
</dbReference>
<dbReference type="Pfam" id="PF01022">
    <property type="entry name" value="HTH_5"/>
    <property type="match status" value="1"/>
</dbReference>
<reference evidence="3 4" key="1">
    <citation type="submission" date="2015-03" db="EMBL/GenBank/DDBJ databases">
        <authorList>
            <person name="Lepp D."/>
            <person name="Hassan Y.I."/>
            <person name="Li X.-Z."/>
            <person name="Zhou T."/>
        </authorList>
    </citation>
    <scope>NUCLEOTIDE SEQUENCE [LARGE SCALE GENOMIC DNA]</scope>
    <source>
        <strain evidence="3 4">E84</strain>
    </source>
</reference>
<feature type="domain" description="HTH arsR-type" evidence="2">
    <location>
        <begin position="6"/>
        <end position="100"/>
    </location>
</feature>
<dbReference type="PROSITE" id="PS00380">
    <property type="entry name" value="RHODANESE_1"/>
    <property type="match status" value="1"/>
</dbReference>
<dbReference type="Proteomes" id="UP000033411">
    <property type="component" value="Unassembled WGS sequence"/>
</dbReference>
<dbReference type="GO" id="GO:0003700">
    <property type="term" value="F:DNA-binding transcription factor activity"/>
    <property type="evidence" value="ECO:0007669"/>
    <property type="project" value="InterPro"/>
</dbReference>
<organism evidence="3 4">
    <name type="scientific">Devosia epidermidihirudinis</name>
    <dbReference type="NCBI Taxonomy" id="1293439"/>
    <lineage>
        <taxon>Bacteria</taxon>
        <taxon>Pseudomonadati</taxon>
        <taxon>Pseudomonadota</taxon>
        <taxon>Alphaproteobacteria</taxon>
        <taxon>Hyphomicrobiales</taxon>
        <taxon>Devosiaceae</taxon>
        <taxon>Devosia</taxon>
    </lineage>
</organism>
<evidence type="ECO:0000313" key="4">
    <source>
        <dbReference type="Proteomes" id="UP000033411"/>
    </source>
</evidence>
<accession>A0A0F5QJX2</accession>
<dbReference type="CDD" id="cd00158">
    <property type="entry name" value="RHOD"/>
    <property type="match status" value="1"/>
</dbReference>
<proteinExistence type="predicted"/>
<dbReference type="InterPro" id="IPR011991">
    <property type="entry name" value="ArsR-like_HTH"/>
</dbReference>
<dbReference type="PATRIC" id="fig|1293439.3.peg.2826"/>
<dbReference type="InterPro" id="IPR001763">
    <property type="entry name" value="Rhodanese-like_dom"/>
</dbReference>
<dbReference type="PROSITE" id="PS50987">
    <property type="entry name" value="HTH_ARSR_2"/>
    <property type="match status" value="1"/>
</dbReference>